<dbReference type="OrthoDB" id="17458at2759"/>
<dbReference type="AlphaFoldDB" id="A0A0L8GRW7"/>
<dbReference type="InterPro" id="IPR041516">
    <property type="entry name" value="LACTB2_WH"/>
</dbReference>
<dbReference type="InterPro" id="IPR050662">
    <property type="entry name" value="Sec-metab_biosynth-thioest"/>
</dbReference>
<comment type="similarity">
    <text evidence="1">Belongs to the metallo-beta-lactamase superfamily. Glyoxalase II family.</text>
</comment>
<evidence type="ECO:0000256" key="4">
    <source>
        <dbReference type="ARBA" id="ARBA00022833"/>
    </source>
</evidence>
<evidence type="ECO:0000256" key="1">
    <source>
        <dbReference type="ARBA" id="ARBA00006759"/>
    </source>
</evidence>
<dbReference type="GO" id="GO:0003727">
    <property type="term" value="F:single-stranded RNA binding"/>
    <property type="evidence" value="ECO:0007669"/>
    <property type="project" value="TreeGrafter"/>
</dbReference>
<gene>
    <name evidence="6" type="ORF">OCBIM_22029284mg</name>
</gene>
<keyword evidence="2" id="KW-0479">Metal-binding</keyword>
<dbReference type="STRING" id="37653.A0A0L8GRW7"/>
<evidence type="ECO:0000256" key="3">
    <source>
        <dbReference type="ARBA" id="ARBA00022801"/>
    </source>
</evidence>
<dbReference type="Gene3D" id="3.60.15.10">
    <property type="entry name" value="Ribonuclease Z/Hydroxyacylglutathione hydrolase-like"/>
    <property type="match status" value="1"/>
</dbReference>
<dbReference type="EMBL" id="KQ420696">
    <property type="protein sequence ID" value="KOF79579.1"/>
    <property type="molecule type" value="Genomic_DNA"/>
</dbReference>
<dbReference type="GO" id="GO:0005759">
    <property type="term" value="C:mitochondrial matrix"/>
    <property type="evidence" value="ECO:0007669"/>
    <property type="project" value="TreeGrafter"/>
</dbReference>
<evidence type="ECO:0000259" key="5">
    <source>
        <dbReference type="SMART" id="SM00849"/>
    </source>
</evidence>
<dbReference type="GO" id="GO:0016787">
    <property type="term" value="F:hydrolase activity"/>
    <property type="evidence" value="ECO:0007669"/>
    <property type="project" value="UniProtKB-KW"/>
</dbReference>
<dbReference type="GO" id="GO:0046872">
    <property type="term" value="F:metal ion binding"/>
    <property type="evidence" value="ECO:0007669"/>
    <property type="project" value="UniProtKB-KW"/>
</dbReference>
<dbReference type="InterPro" id="IPR001279">
    <property type="entry name" value="Metallo-B-lactamas"/>
</dbReference>
<feature type="domain" description="Metallo-beta-lactamase" evidence="5">
    <location>
        <begin position="93"/>
        <end position="260"/>
    </location>
</feature>
<dbReference type="Pfam" id="PF00753">
    <property type="entry name" value="Lactamase_B"/>
    <property type="match status" value="1"/>
</dbReference>
<dbReference type="InterPro" id="IPR036866">
    <property type="entry name" value="RibonucZ/Hydroxyglut_hydro"/>
</dbReference>
<proteinExistence type="inferred from homology"/>
<dbReference type="InterPro" id="IPR047921">
    <property type="entry name" value="LACTB2-like_MBL-fold"/>
</dbReference>
<dbReference type="CDD" id="cd07722">
    <property type="entry name" value="LACTB2-like_MBL-fold"/>
    <property type="match status" value="1"/>
</dbReference>
<dbReference type="SMART" id="SM00849">
    <property type="entry name" value="Lactamase_B"/>
    <property type="match status" value="1"/>
</dbReference>
<dbReference type="PANTHER" id="PTHR23131">
    <property type="entry name" value="ENDORIBONUCLEASE LACTB2"/>
    <property type="match status" value="1"/>
</dbReference>
<dbReference type="Gene3D" id="1.10.10.10">
    <property type="entry name" value="Winged helix-like DNA-binding domain superfamily/Winged helix DNA-binding domain"/>
    <property type="match status" value="1"/>
</dbReference>
<dbReference type="Pfam" id="PF17778">
    <property type="entry name" value="WHD_BLACT"/>
    <property type="match status" value="1"/>
</dbReference>
<reference evidence="6" key="1">
    <citation type="submission" date="2015-07" db="EMBL/GenBank/DDBJ databases">
        <title>MeaNS - Measles Nucleotide Surveillance Program.</title>
        <authorList>
            <person name="Tran T."/>
            <person name="Druce J."/>
        </authorList>
    </citation>
    <scope>NUCLEOTIDE SEQUENCE</scope>
    <source>
        <strain evidence="6">UCB-OBI-ISO-001</strain>
        <tissue evidence="6">Gonad</tissue>
    </source>
</reference>
<evidence type="ECO:0000256" key="2">
    <source>
        <dbReference type="ARBA" id="ARBA00022723"/>
    </source>
</evidence>
<keyword evidence="4" id="KW-0862">Zinc</keyword>
<dbReference type="SUPFAM" id="SSF56281">
    <property type="entry name" value="Metallo-hydrolase/oxidoreductase"/>
    <property type="match status" value="1"/>
</dbReference>
<dbReference type="PANTHER" id="PTHR23131:SF0">
    <property type="entry name" value="ENDORIBONUCLEASE LACTB2"/>
    <property type="match status" value="1"/>
</dbReference>
<dbReference type="GO" id="GO:0004521">
    <property type="term" value="F:RNA endonuclease activity"/>
    <property type="evidence" value="ECO:0007669"/>
    <property type="project" value="TreeGrafter"/>
</dbReference>
<evidence type="ECO:0000313" key="6">
    <source>
        <dbReference type="EMBL" id="KOF79579.1"/>
    </source>
</evidence>
<protein>
    <recommendedName>
        <fullName evidence="5">Metallo-beta-lactamase domain-containing protein</fullName>
    </recommendedName>
</protein>
<accession>A0A0L8GRW7</accession>
<organism evidence="6">
    <name type="scientific">Octopus bimaculoides</name>
    <name type="common">California two-spotted octopus</name>
    <dbReference type="NCBI Taxonomy" id="37653"/>
    <lineage>
        <taxon>Eukaryota</taxon>
        <taxon>Metazoa</taxon>
        <taxon>Spiralia</taxon>
        <taxon>Lophotrochozoa</taxon>
        <taxon>Mollusca</taxon>
        <taxon>Cephalopoda</taxon>
        <taxon>Coleoidea</taxon>
        <taxon>Octopodiformes</taxon>
        <taxon>Octopoda</taxon>
        <taxon>Incirrata</taxon>
        <taxon>Octopodidae</taxon>
        <taxon>Octopus</taxon>
    </lineage>
</organism>
<sequence length="356" mass="39989">MYVFNKKVLKENYSSQTQQNKRYVYLSLCISILMGDNSRCISVKSNPFRAVTLFTSDPNRSSKMTTFIPKIEKLSSCVTRILGCNPGHMTLQGTNTYLVGKGNSKILIDAGEENNSEYISLLQTELKTNKWFISDIIVTHWHADHVGGVANILQNVQEASSAKVHKFPKLQPPESYIGSAPLNFIEDKQVISAGGVSVQAFHTPGHTEDHIILQLKEEGVVFSGDNVLGEGTTVMEDLHSYMKSLQVILDLKPSVIFPGHGPVVCEPIPFVENYIQHRQERESQILNHLKENQGNMLTVEEIREKVYKDLAASLHKAAENNINLHLGKLLKENKISFVDDGDVKKWSMFKEIKHSL</sequence>
<name>A0A0L8GRW7_OCTBM</name>
<keyword evidence="3" id="KW-0378">Hydrolase</keyword>
<dbReference type="OMA" id="PAKLIVW"/>
<dbReference type="FunFam" id="3.60.15.10:FF:000017">
    <property type="entry name" value="Lactamase beta 2"/>
    <property type="match status" value="1"/>
</dbReference>
<dbReference type="InterPro" id="IPR036388">
    <property type="entry name" value="WH-like_DNA-bd_sf"/>
</dbReference>